<dbReference type="AlphaFoldDB" id="A7SVK6"/>
<protein>
    <recommendedName>
        <fullName evidence="1">tRNA (32-2'-O)-methyltransferase regulator THADA-like TPR repeats region domain-containing protein</fullName>
    </recommendedName>
</protein>
<dbReference type="PhylomeDB" id="A7SVK6"/>
<dbReference type="InterPro" id="IPR016024">
    <property type="entry name" value="ARM-type_fold"/>
</dbReference>
<dbReference type="InParanoid" id="A7SVK6"/>
<dbReference type="Proteomes" id="UP000001593">
    <property type="component" value="Unassembled WGS sequence"/>
</dbReference>
<gene>
    <name evidence="2" type="ORF">NEMVEDRAFT_v1g218139</name>
</gene>
<name>A7SVK6_NEMVE</name>
<dbReference type="EMBL" id="DS469838">
    <property type="protein sequence ID" value="EDO32266.1"/>
    <property type="molecule type" value="Genomic_DNA"/>
</dbReference>
<dbReference type="OMA" id="VNMAPQP"/>
<evidence type="ECO:0000313" key="2">
    <source>
        <dbReference type="EMBL" id="EDO32266.1"/>
    </source>
</evidence>
<dbReference type="STRING" id="45351.A7SVK6"/>
<dbReference type="InterPro" id="IPR051954">
    <property type="entry name" value="tRNA_methyltransferase_THADA"/>
</dbReference>
<dbReference type="SUPFAM" id="SSF48371">
    <property type="entry name" value="ARM repeat"/>
    <property type="match status" value="1"/>
</dbReference>
<dbReference type="eggNOG" id="KOG1810">
    <property type="taxonomic scope" value="Eukaryota"/>
</dbReference>
<proteinExistence type="predicted"/>
<dbReference type="InterPro" id="IPR056843">
    <property type="entry name" value="THADA-like_TPR"/>
</dbReference>
<reference evidence="2 3" key="1">
    <citation type="journal article" date="2007" name="Science">
        <title>Sea anemone genome reveals ancestral eumetazoan gene repertoire and genomic organization.</title>
        <authorList>
            <person name="Putnam N.H."/>
            <person name="Srivastava M."/>
            <person name="Hellsten U."/>
            <person name="Dirks B."/>
            <person name="Chapman J."/>
            <person name="Salamov A."/>
            <person name="Terry A."/>
            <person name="Shapiro H."/>
            <person name="Lindquist E."/>
            <person name="Kapitonov V.V."/>
            <person name="Jurka J."/>
            <person name="Genikhovich G."/>
            <person name="Grigoriev I.V."/>
            <person name="Lucas S.M."/>
            <person name="Steele R.E."/>
            <person name="Finnerty J.R."/>
            <person name="Technau U."/>
            <person name="Martindale M.Q."/>
            <person name="Rokhsar D.S."/>
        </authorList>
    </citation>
    <scope>NUCLEOTIDE SEQUENCE [LARGE SCALE GENOMIC DNA]</scope>
    <source>
        <strain evidence="3">CH2 X CH6</strain>
    </source>
</reference>
<dbReference type="Pfam" id="PF25150">
    <property type="entry name" value="TPR_Trm732"/>
    <property type="match status" value="1"/>
</dbReference>
<accession>A7SVK6</accession>
<dbReference type="PANTHER" id="PTHR14387:SF0">
    <property type="entry name" value="DUF2428 DOMAIN-CONTAINING PROTEIN"/>
    <property type="match status" value="1"/>
</dbReference>
<feature type="domain" description="tRNA (32-2'-O)-methyltransferase regulator THADA-like TPR repeats region" evidence="1">
    <location>
        <begin position="483"/>
        <end position="774"/>
    </location>
</feature>
<keyword evidence="3" id="KW-1185">Reference proteome</keyword>
<dbReference type="HOGENOM" id="CLU_300597_0_0_1"/>
<evidence type="ECO:0000259" key="1">
    <source>
        <dbReference type="Pfam" id="PF25150"/>
    </source>
</evidence>
<organism evidence="2 3">
    <name type="scientific">Nematostella vectensis</name>
    <name type="common">Starlet sea anemone</name>
    <dbReference type="NCBI Taxonomy" id="45351"/>
    <lineage>
        <taxon>Eukaryota</taxon>
        <taxon>Metazoa</taxon>
        <taxon>Cnidaria</taxon>
        <taxon>Anthozoa</taxon>
        <taxon>Hexacorallia</taxon>
        <taxon>Actiniaria</taxon>
        <taxon>Edwardsiidae</taxon>
        <taxon>Nematostella</taxon>
    </lineage>
</organism>
<sequence length="996" mass="111268">MVVPANQMEYETAQNIASKYIELCSTKGLTKWLKVFATSERLLCESSQKMKVILAEQLWKDAQVLDLRSSADGSNNHFGCLEAFAKMTCKTYIENVDNLKLFQRIQKLLLSKSSGLDDEHIKVIIKVHIHDGTFMMIAYQSLLHMPQFFPEKVTPILLNSNCCGNNRENLSKAFKFLFFILYSEEVSKECILLSGKTLTLYLNLLPDSSVATNIILQLLTCAGVPNVGDGTMRHSAFGEIQMELPLPKRLPLSQVAILQGCLATAGESIVLSKTVCCQDKDLKAVSETFLVGVLFDIVYKLCTNEKVPVVHYLAFEVLKDWFSYIKRHAKSLFNEDAPVLFSIDSSITSQVLTLVWGSLEDPVEGVSVSSRQVFKLLLEVHYMEHHANTPRPRKEFYQSLVTRVVEGVPWHVKTKYGLLCDLLPYIGLQKFMEDQPRVLDEMVQCLSTNQLSAASTELLKTLLLMSRVLQKESDLFKVAFERKWQNLLLQSLTSDQRMSEQHARVYWLPCALRSCPDSLTNILQQLSCNEDSTMNTPRLLAYLCVLKTARSLGIAQTQVMTVRSLGIAQMQVMDESMLRSALSHGQDEIRSEALGVICSTHKTAEPLSTLEDRLLRGFLLHNLNIANPAFRQDVSVGLRKILTRVRDSSLSLLRKSCPKLFNKKTPSGCAHVPIDVPSDVQQALQLVGWISGLSVRSLVPGSGYQRQKTCLELIAVLLQTFDAEWDPDKKKGRPPEISKTLVSLAKTKNFFNLTSSRNTMALIGCLESAHSDIREASLDLLQEHFPSPFNPPDNTDVNGYATRLMRIAADLMLSARMQECESGSALCQLLFEKYVIELNWQLSDVFRSCQPHLDTEAIEPGATNNDCALPPEARLCIEFLVELLAEAKRQFSFAKCNLVHASQNASLHGVLLGLSRCIVSVLDGISRGRTAMFRSHAFMTSFNALVGESLHVASGITQFMLSFISRKSDSQAGEFSRGLRSKTTSIGTLSKDDDDG</sequence>
<dbReference type="PANTHER" id="PTHR14387">
    <property type="entry name" value="THADA/DEATH RECEPTOR INTERACTING PROTEIN"/>
    <property type="match status" value="1"/>
</dbReference>
<evidence type="ECO:0000313" key="3">
    <source>
        <dbReference type="Proteomes" id="UP000001593"/>
    </source>
</evidence>